<protein>
    <recommendedName>
        <fullName evidence="1">RNA-directed DNA polymerase</fullName>
        <ecNumber evidence="1">2.7.7.49</ecNumber>
    </recommendedName>
</protein>
<dbReference type="GO" id="GO:0003964">
    <property type="term" value="F:RNA-directed DNA polymerase activity"/>
    <property type="evidence" value="ECO:0007669"/>
    <property type="project" value="UniProtKB-KW"/>
</dbReference>
<evidence type="ECO:0000256" key="16">
    <source>
        <dbReference type="ARBA" id="ARBA00023172"/>
    </source>
</evidence>
<organism evidence="21 22">
    <name type="scientific">Collybiopsis confluens</name>
    <dbReference type="NCBI Taxonomy" id="2823264"/>
    <lineage>
        <taxon>Eukaryota</taxon>
        <taxon>Fungi</taxon>
        <taxon>Dikarya</taxon>
        <taxon>Basidiomycota</taxon>
        <taxon>Agaricomycotina</taxon>
        <taxon>Agaricomycetes</taxon>
        <taxon>Agaricomycetidae</taxon>
        <taxon>Agaricales</taxon>
        <taxon>Marasmiineae</taxon>
        <taxon>Omphalotaceae</taxon>
        <taxon>Collybiopsis</taxon>
    </lineage>
</organism>
<dbReference type="PANTHER" id="PTHR37984">
    <property type="entry name" value="PROTEIN CBG26694"/>
    <property type="match status" value="1"/>
</dbReference>
<dbReference type="Gene3D" id="2.40.50.40">
    <property type="match status" value="1"/>
</dbReference>
<accession>A0A8H5CFX6</accession>
<proteinExistence type="predicted"/>
<keyword evidence="12" id="KW-0229">DNA integration</keyword>
<dbReference type="Gene3D" id="1.10.340.70">
    <property type="match status" value="1"/>
</dbReference>
<dbReference type="InterPro" id="IPR001584">
    <property type="entry name" value="Integrase_cat-core"/>
</dbReference>
<dbReference type="InterPro" id="IPR043502">
    <property type="entry name" value="DNA/RNA_pol_sf"/>
</dbReference>
<evidence type="ECO:0000259" key="19">
    <source>
        <dbReference type="PROSITE" id="PS50878"/>
    </source>
</evidence>
<dbReference type="InterPro" id="IPR000953">
    <property type="entry name" value="Chromo/chromo_shadow_dom"/>
</dbReference>
<evidence type="ECO:0000256" key="6">
    <source>
        <dbReference type="ARBA" id="ARBA00022723"/>
    </source>
</evidence>
<dbReference type="Gene3D" id="3.30.420.10">
    <property type="entry name" value="Ribonuclease H-like superfamily/Ribonuclease H"/>
    <property type="match status" value="1"/>
</dbReference>
<dbReference type="InterPro" id="IPR050951">
    <property type="entry name" value="Retrovirus_Pol_polyprotein"/>
</dbReference>
<keyword evidence="8" id="KW-0255">Endonuclease</keyword>
<keyword evidence="13" id="KW-0695">RNA-directed DNA polymerase</keyword>
<dbReference type="Pfam" id="PF03732">
    <property type="entry name" value="Retrotrans_gag"/>
    <property type="match status" value="1"/>
</dbReference>
<evidence type="ECO:0000256" key="12">
    <source>
        <dbReference type="ARBA" id="ARBA00022908"/>
    </source>
</evidence>
<dbReference type="GO" id="GO:0006508">
    <property type="term" value="P:proteolysis"/>
    <property type="evidence" value="ECO:0007669"/>
    <property type="project" value="UniProtKB-KW"/>
</dbReference>
<evidence type="ECO:0000256" key="17">
    <source>
        <dbReference type="SAM" id="MobiDB-lite"/>
    </source>
</evidence>
<dbReference type="PROSITE" id="PS50878">
    <property type="entry name" value="RT_POL"/>
    <property type="match status" value="1"/>
</dbReference>
<keyword evidence="3" id="KW-0808">Transferase</keyword>
<keyword evidence="14" id="KW-0239">DNA-directed DNA polymerase</keyword>
<dbReference type="CDD" id="cd09274">
    <property type="entry name" value="RNase_HI_RT_Ty3"/>
    <property type="match status" value="1"/>
</dbReference>
<keyword evidence="22" id="KW-1185">Reference proteome</keyword>
<evidence type="ECO:0000256" key="1">
    <source>
        <dbReference type="ARBA" id="ARBA00012493"/>
    </source>
</evidence>
<evidence type="ECO:0000256" key="4">
    <source>
        <dbReference type="ARBA" id="ARBA00022695"/>
    </source>
</evidence>
<keyword evidence="16" id="KW-0233">DNA recombination</keyword>
<dbReference type="InterPro" id="IPR016197">
    <property type="entry name" value="Chromo-like_dom_sf"/>
</dbReference>
<keyword evidence="2" id="KW-0645">Protease</keyword>
<dbReference type="Pfam" id="PF24626">
    <property type="entry name" value="SH3_Tf2-1"/>
    <property type="match status" value="1"/>
</dbReference>
<dbReference type="CDD" id="cd01647">
    <property type="entry name" value="RT_LTR"/>
    <property type="match status" value="1"/>
</dbReference>
<feature type="domain" description="Integrase catalytic" evidence="20">
    <location>
        <begin position="1298"/>
        <end position="1457"/>
    </location>
</feature>
<evidence type="ECO:0000256" key="3">
    <source>
        <dbReference type="ARBA" id="ARBA00022679"/>
    </source>
</evidence>
<keyword evidence="11" id="KW-0694">RNA-binding</keyword>
<evidence type="ECO:0000256" key="5">
    <source>
        <dbReference type="ARBA" id="ARBA00022722"/>
    </source>
</evidence>
<dbReference type="InterPro" id="IPR012337">
    <property type="entry name" value="RNaseH-like_sf"/>
</dbReference>
<dbReference type="PROSITE" id="PS50013">
    <property type="entry name" value="CHROMO_2"/>
    <property type="match status" value="1"/>
</dbReference>
<dbReference type="GO" id="GO:0004190">
    <property type="term" value="F:aspartic-type endopeptidase activity"/>
    <property type="evidence" value="ECO:0007669"/>
    <property type="project" value="UniProtKB-KW"/>
</dbReference>
<dbReference type="Pfam" id="PF17921">
    <property type="entry name" value="Integrase_H2C2"/>
    <property type="match status" value="1"/>
</dbReference>
<dbReference type="GO" id="GO:0003887">
    <property type="term" value="F:DNA-directed DNA polymerase activity"/>
    <property type="evidence" value="ECO:0007669"/>
    <property type="project" value="UniProtKB-KW"/>
</dbReference>
<evidence type="ECO:0000256" key="14">
    <source>
        <dbReference type="ARBA" id="ARBA00022932"/>
    </source>
</evidence>
<keyword evidence="9" id="KW-0378">Hydrolase</keyword>
<dbReference type="InterPro" id="IPR041588">
    <property type="entry name" value="Integrase_H2C2"/>
</dbReference>
<dbReference type="Pfam" id="PF00385">
    <property type="entry name" value="Chromo"/>
    <property type="match status" value="1"/>
</dbReference>
<keyword evidence="10" id="KW-0460">Magnesium</keyword>
<keyword evidence="7" id="KW-0064">Aspartyl protease</keyword>
<keyword evidence="6" id="KW-0479">Metal-binding</keyword>
<dbReference type="InterPro" id="IPR021109">
    <property type="entry name" value="Peptidase_aspartic_dom_sf"/>
</dbReference>
<dbReference type="Pfam" id="PF00078">
    <property type="entry name" value="RVT_1"/>
    <property type="match status" value="1"/>
</dbReference>
<dbReference type="OrthoDB" id="3341476at2759"/>
<dbReference type="PROSITE" id="PS50994">
    <property type="entry name" value="INTEGRASE"/>
    <property type="match status" value="1"/>
</dbReference>
<evidence type="ECO:0000256" key="7">
    <source>
        <dbReference type="ARBA" id="ARBA00022750"/>
    </source>
</evidence>
<dbReference type="SUPFAM" id="SSF56672">
    <property type="entry name" value="DNA/RNA polymerases"/>
    <property type="match status" value="1"/>
</dbReference>
<name>A0A8H5CFX6_9AGAR</name>
<dbReference type="Gene3D" id="2.40.70.10">
    <property type="entry name" value="Acid Proteases"/>
    <property type="match status" value="1"/>
</dbReference>
<evidence type="ECO:0000259" key="18">
    <source>
        <dbReference type="PROSITE" id="PS50013"/>
    </source>
</evidence>
<dbReference type="CDD" id="cd00303">
    <property type="entry name" value="retropepsin_like"/>
    <property type="match status" value="1"/>
</dbReference>
<dbReference type="PROSITE" id="PS00141">
    <property type="entry name" value="ASP_PROTEASE"/>
    <property type="match status" value="1"/>
</dbReference>
<evidence type="ECO:0000256" key="2">
    <source>
        <dbReference type="ARBA" id="ARBA00022670"/>
    </source>
</evidence>
<dbReference type="SUPFAM" id="SSF54160">
    <property type="entry name" value="Chromo domain-like"/>
    <property type="match status" value="1"/>
</dbReference>
<dbReference type="GO" id="GO:0003677">
    <property type="term" value="F:DNA binding"/>
    <property type="evidence" value="ECO:0007669"/>
    <property type="project" value="UniProtKB-KW"/>
</dbReference>
<dbReference type="InterPro" id="IPR023780">
    <property type="entry name" value="Chromo_domain"/>
</dbReference>
<keyword evidence="4" id="KW-0548">Nucleotidyltransferase</keyword>
<dbReference type="SUPFAM" id="SSF53098">
    <property type="entry name" value="Ribonuclease H-like"/>
    <property type="match status" value="1"/>
</dbReference>
<comment type="caution">
    <text evidence="21">The sequence shown here is derived from an EMBL/GenBank/DDBJ whole genome shotgun (WGS) entry which is preliminary data.</text>
</comment>
<dbReference type="InterPro" id="IPR005162">
    <property type="entry name" value="Retrotrans_gag_dom"/>
</dbReference>
<evidence type="ECO:0000313" key="21">
    <source>
        <dbReference type="EMBL" id="KAF5340509.1"/>
    </source>
</evidence>
<feature type="region of interest" description="Disordered" evidence="17">
    <location>
        <begin position="1704"/>
        <end position="1750"/>
    </location>
</feature>
<evidence type="ECO:0000259" key="20">
    <source>
        <dbReference type="PROSITE" id="PS50994"/>
    </source>
</evidence>
<dbReference type="InterPro" id="IPR000477">
    <property type="entry name" value="RT_dom"/>
</dbReference>
<dbReference type="EC" id="2.7.7.49" evidence="1"/>
<dbReference type="SMART" id="SM00298">
    <property type="entry name" value="CHROMO"/>
    <property type="match status" value="1"/>
</dbReference>
<feature type="domain" description="Chromo" evidence="18">
    <location>
        <begin position="1598"/>
        <end position="1658"/>
    </location>
</feature>
<dbReference type="GO" id="GO:0046872">
    <property type="term" value="F:metal ion binding"/>
    <property type="evidence" value="ECO:0007669"/>
    <property type="project" value="UniProtKB-KW"/>
</dbReference>
<dbReference type="FunFam" id="3.30.70.270:FF:000020">
    <property type="entry name" value="Transposon Tf2-6 polyprotein-like Protein"/>
    <property type="match status" value="1"/>
</dbReference>
<dbReference type="Gene3D" id="3.30.70.270">
    <property type="match status" value="2"/>
</dbReference>
<dbReference type="InterPro" id="IPR041373">
    <property type="entry name" value="RT_RNaseH"/>
</dbReference>
<dbReference type="InterPro" id="IPR056924">
    <property type="entry name" value="SH3_Tf2-1"/>
</dbReference>
<dbReference type="GO" id="GO:0004519">
    <property type="term" value="F:endonuclease activity"/>
    <property type="evidence" value="ECO:0007669"/>
    <property type="project" value="UniProtKB-KW"/>
</dbReference>
<keyword evidence="15" id="KW-0238">DNA-binding</keyword>
<dbReference type="CDD" id="cd00024">
    <property type="entry name" value="CD_CSD"/>
    <property type="match status" value="1"/>
</dbReference>
<dbReference type="FunFam" id="3.30.420.10:FF:000032">
    <property type="entry name" value="Retrovirus-related Pol polyprotein from transposon 297-like Protein"/>
    <property type="match status" value="1"/>
</dbReference>
<evidence type="ECO:0000313" key="22">
    <source>
        <dbReference type="Proteomes" id="UP000518752"/>
    </source>
</evidence>
<dbReference type="Pfam" id="PF13975">
    <property type="entry name" value="gag-asp_proteas"/>
    <property type="match status" value="1"/>
</dbReference>
<feature type="domain" description="Reverse transcriptase" evidence="19">
    <location>
        <begin position="729"/>
        <end position="908"/>
    </location>
</feature>
<dbReference type="EMBL" id="JAACJN010000529">
    <property type="protein sequence ID" value="KAF5340509.1"/>
    <property type="molecule type" value="Genomic_DNA"/>
</dbReference>
<dbReference type="InterPro" id="IPR043128">
    <property type="entry name" value="Rev_trsase/Diguanyl_cyclase"/>
</dbReference>
<dbReference type="SUPFAM" id="SSF50630">
    <property type="entry name" value="Acid proteases"/>
    <property type="match status" value="1"/>
</dbReference>
<evidence type="ECO:0000256" key="9">
    <source>
        <dbReference type="ARBA" id="ARBA00022801"/>
    </source>
</evidence>
<dbReference type="Pfam" id="PF17917">
    <property type="entry name" value="RT_RNaseH"/>
    <property type="match status" value="1"/>
</dbReference>
<dbReference type="GO" id="GO:0005634">
    <property type="term" value="C:nucleus"/>
    <property type="evidence" value="ECO:0007669"/>
    <property type="project" value="UniProtKB-ARBA"/>
</dbReference>
<evidence type="ECO:0000256" key="13">
    <source>
        <dbReference type="ARBA" id="ARBA00022918"/>
    </source>
</evidence>
<evidence type="ECO:0000256" key="11">
    <source>
        <dbReference type="ARBA" id="ARBA00022884"/>
    </source>
</evidence>
<dbReference type="GO" id="GO:0003723">
    <property type="term" value="F:RNA binding"/>
    <property type="evidence" value="ECO:0007669"/>
    <property type="project" value="UniProtKB-KW"/>
</dbReference>
<dbReference type="GO" id="GO:0006338">
    <property type="term" value="P:chromatin remodeling"/>
    <property type="evidence" value="ECO:0007669"/>
    <property type="project" value="UniProtKB-ARBA"/>
</dbReference>
<reference evidence="21 22" key="1">
    <citation type="journal article" date="2020" name="ISME J.">
        <title>Uncovering the hidden diversity of litter-decomposition mechanisms in mushroom-forming fungi.</title>
        <authorList>
            <person name="Floudas D."/>
            <person name="Bentzer J."/>
            <person name="Ahren D."/>
            <person name="Johansson T."/>
            <person name="Persson P."/>
            <person name="Tunlid A."/>
        </authorList>
    </citation>
    <scope>NUCLEOTIDE SEQUENCE [LARGE SCALE GENOMIC DNA]</scope>
    <source>
        <strain evidence="21 22">CBS 406.79</strain>
    </source>
</reference>
<evidence type="ECO:0000256" key="8">
    <source>
        <dbReference type="ARBA" id="ARBA00022759"/>
    </source>
</evidence>
<feature type="region of interest" description="Disordered" evidence="17">
    <location>
        <begin position="641"/>
        <end position="661"/>
    </location>
</feature>
<dbReference type="InterPro" id="IPR001969">
    <property type="entry name" value="Aspartic_peptidase_AS"/>
</dbReference>
<dbReference type="GO" id="GO:0006310">
    <property type="term" value="P:DNA recombination"/>
    <property type="evidence" value="ECO:0007669"/>
    <property type="project" value="UniProtKB-KW"/>
</dbReference>
<gene>
    <name evidence="21" type="ORF">D9757_014673</name>
</gene>
<keyword evidence="5" id="KW-0540">Nuclease</keyword>
<dbReference type="Gene3D" id="3.10.10.10">
    <property type="entry name" value="HIV Type 1 Reverse Transcriptase, subunit A, domain 1"/>
    <property type="match status" value="1"/>
</dbReference>
<sequence length="1750" mass="197983">MSEDPNAATASIDPNAPLSHNAPVQLTVLDYITLLQNFQQLNNIMQQQQQAFNNAQQSHEAAFDLINTRLSNLPTAYTSAPAPYAPAPCNFFRREFKGKVSEVDAFISSIDTAVRLQRAALITEEDKCLYMTTFLGEGTPAQWYRGVLVSKPNILNDFADFKTAFRRHFGDSNVAFSSRAKLVTLVQTGSTASYAARFGDLVAHLDWNDQAKIDKFYDGLKEQTQNYISVIKREDRPKKYLDYVSFAIDCDDRAHESEDKRRRVKPFSLQTEMQPLPAGEPMQIDSSFTSRPVVLLLMPKGKGERLSDFAYIVVSVVTLAEEIPGVGALSASVISQEPEPRAVRNVDGSYTFVRLHAPSFVFASNTFLHSPSHFIISISLCFPNRSPIHAHALVDSGASSSCISDKFASRYNLSRRTKPIPSPIIAVDGRPIASGLITQEVISNVSISSHAETLTLSVVSVGYPVILGLDWLRRHNPKIDWRSSSVELDCCNLDRVNPVKVYGKGSGLSLQPSLNNASVGLGFGLSSSLLRPMYSSAVATDIPSRLDTGINVDSTPSTTPIPKRSFLSAFIHHSGFGNSMKSPIYVVPPPPATLQSSIDKPPDIKVLSPRKFLNSSKSCSISYLRFFDTHSSVYVRSVATDPLPSDEPSTEFPPESSDEVEDTLPFVPEHYRPWADTVFNPQEFEKLPEHRPFDIEIEIEEGKSPPFSRMYRLTEVEREAVAEYVHSNLQRRHIRSSTSSAGAPVLFTRKKTGEIRLCVDFRGLNAITRKNRFPLPLVDDLLDRVQGCKYFSIVDLKSAYSHLRIRESDEWKTAFRTHLGLFEHLIVPYGLTNAPAAWQAFIQDVLRDLLDVVCVVYLDDILIFSKTLEEHHRHVGMVLDRLRDASLCANPKKCKFDESEVEFLGYVVGAEGIKMNPNKLSTILQWPEPSNVRHLQSFLGFCNFYRRFVDGYSRITLPLTRLTCKDVEWNFSNEARTAFDSLKQLFASAPVLSHFNPRAPSTCFTDASDFAISCILHQPDENGDLHPVSFYSRKLSPAEINYDVHDKELLAIIEGFREHRAWLLGSPFSISVICDHKNLEYFMTSQVLNRRQARWAMFLSEFDFKLLWTPGNSNVADAPSRRPDFVPKMGDERLDVQKRVLLTNHHIELLLSDSLSKLRPHVNLSTNAPSDSISSLTTISLDNSDLLAKFLDAFQNDTEWRRAIINGDTNFQVQQNIVFHNDRLYVPASLRREILESRHDRVISGHPGRNRTTAFVLRDYSWPGATTYIRRYVAACDTCPRTKDPRHKPFGLLQPLSIPNRPWQAITMDFIVKLPQSHGYDSIWVICDRLTRAAHFVPCRESITASELAWMFLDRIFRLHGLPDSILSDRGSLFISNFWKALLARLDVQSKTSTAYHAQTDGLTERTNQTLEAYLRAYVSYQQDDWVDYLPLAEFTFNNHENASTKTTPFFANLGFHPTFEPRITEQSSVPAADELLQRLAIIHEELRAELHYAQQQQSFYYNQHHSPSPSFQPGQLVWLLRRNIKTSRQSDKLDHRRLGPFPVISSIGSRAYHLQLPSYLSRLHPVFHVSLLEPYEDPSEFHPHSVPTPFDISDNLPTITSILDSRKIGQRYEYLVSWHNLPSEENSWTSLYDLPSTSDELIDQFHRRHPRAPRPHDIILQKHFNPLPDPLPYIPIDETNVPYSFSDLSNSNASASEPVVAPAIPAAAPRPASPPPVRQRLRSEYEIPAQTTTRTGRVSRPAKRYTPES</sequence>
<dbReference type="GO" id="GO:0015074">
    <property type="term" value="P:DNA integration"/>
    <property type="evidence" value="ECO:0007669"/>
    <property type="project" value="UniProtKB-KW"/>
</dbReference>
<dbReference type="InterPro" id="IPR036397">
    <property type="entry name" value="RNaseH_sf"/>
</dbReference>
<evidence type="ECO:0000256" key="10">
    <source>
        <dbReference type="ARBA" id="ARBA00022842"/>
    </source>
</evidence>
<dbReference type="Proteomes" id="UP000518752">
    <property type="component" value="Unassembled WGS sequence"/>
</dbReference>
<dbReference type="PANTHER" id="PTHR37984:SF5">
    <property type="entry name" value="PROTEIN NYNRIN-LIKE"/>
    <property type="match status" value="1"/>
</dbReference>
<evidence type="ECO:0000256" key="15">
    <source>
        <dbReference type="ARBA" id="ARBA00023125"/>
    </source>
</evidence>